<dbReference type="SUPFAM" id="SSF50814">
    <property type="entry name" value="Lipocalins"/>
    <property type="match status" value="1"/>
</dbReference>
<evidence type="ECO:0000313" key="2">
    <source>
        <dbReference type="EMBL" id="JAC30804.1"/>
    </source>
</evidence>
<dbReference type="Gene3D" id="2.40.128.20">
    <property type="match status" value="1"/>
</dbReference>
<sequence length="184" mass="20774">MKCLVVAVVLALGATANKQKFSKEDLRKALETDEKLWTLKRNFTRDGESRPVTCIYDKKISLEQDEYKFSHHFIVAEDWKQVLLYGTIQEEDEDVVLLIKEKEAGDKGNKHVLQALNEEKKCFILTYDNATSGVVQCSLHVPESVATEESAGGLPCVQLYEKTCKGDTPKTIYTNECRKNPSSP</sequence>
<reference evidence="2" key="1">
    <citation type="submission" date="2014-03" db="EMBL/GenBank/DDBJ databases">
        <title>The sialotranscriptome of Amblyomma triste, Amblyomma parvum and Amblyomma cajennense ticks, uncovered by 454-based RNA-seq.</title>
        <authorList>
            <person name="Garcia G.R."/>
            <person name="Gardinassi L.G."/>
            <person name="Ribeiro J.M."/>
            <person name="Anatriello E."/>
            <person name="Ferreira B.R."/>
            <person name="Moreira H.N."/>
            <person name="Mafra C."/>
            <person name="Olegario M.M."/>
            <person name="Szabo P.J."/>
            <person name="Miranda-Santos I.K."/>
            <person name="Maruyama S.R."/>
        </authorList>
    </citation>
    <scope>NUCLEOTIDE SEQUENCE</scope>
    <source>
        <strain evidence="2">Mato Grasso do Sul</strain>
        <tissue evidence="2">Salivary glands</tissue>
    </source>
</reference>
<dbReference type="InterPro" id="IPR012674">
    <property type="entry name" value="Calycin"/>
</dbReference>
<feature type="chain" id="PRO_5001516920" evidence="1">
    <location>
        <begin position="17"/>
        <end position="184"/>
    </location>
</feature>
<name>A0A023GAC9_AMBTT</name>
<feature type="signal peptide" evidence="1">
    <location>
        <begin position="1"/>
        <end position="16"/>
    </location>
</feature>
<accession>A0A023GAC9</accession>
<dbReference type="EMBL" id="GBBM01004614">
    <property type="protein sequence ID" value="JAC30804.1"/>
    <property type="molecule type" value="mRNA"/>
</dbReference>
<dbReference type="AlphaFoldDB" id="A0A023GAC9"/>
<evidence type="ECO:0000256" key="1">
    <source>
        <dbReference type="SAM" id="SignalP"/>
    </source>
</evidence>
<protein>
    <submittedName>
        <fullName evidence="2">Putative lipocalin-2 1</fullName>
    </submittedName>
</protein>
<organism evidence="2">
    <name type="scientific">Amblyomma triste</name>
    <name type="common">Neotropical tick</name>
    <dbReference type="NCBI Taxonomy" id="251400"/>
    <lineage>
        <taxon>Eukaryota</taxon>
        <taxon>Metazoa</taxon>
        <taxon>Ecdysozoa</taxon>
        <taxon>Arthropoda</taxon>
        <taxon>Chelicerata</taxon>
        <taxon>Arachnida</taxon>
        <taxon>Acari</taxon>
        <taxon>Parasitiformes</taxon>
        <taxon>Ixodida</taxon>
        <taxon>Ixodoidea</taxon>
        <taxon>Ixodidae</taxon>
        <taxon>Amblyomminae</taxon>
        <taxon>Amblyomma</taxon>
    </lineage>
</organism>
<keyword evidence="1" id="KW-0732">Signal</keyword>
<proteinExistence type="evidence at transcript level"/>